<evidence type="ECO:0000313" key="12">
    <source>
        <dbReference type="Proteomes" id="UP001054837"/>
    </source>
</evidence>
<keyword evidence="6 9" id="KW-0472">Membrane</keyword>
<keyword evidence="8" id="KW-0325">Glycoprotein</keyword>
<organism evidence="11 12">
    <name type="scientific">Caerostris darwini</name>
    <dbReference type="NCBI Taxonomy" id="1538125"/>
    <lineage>
        <taxon>Eukaryota</taxon>
        <taxon>Metazoa</taxon>
        <taxon>Ecdysozoa</taxon>
        <taxon>Arthropoda</taxon>
        <taxon>Chelicerata</taxon>
        <taxon>Arachnida</taxon>
        <taxon>Araneae</taxon>
        <taxon>Araneomorphae</taxon>
        <taxon>Entelegynae</taxon>
        <taxon>Araneoidea</taxon>
        <taxon>Araneidae</taxon>
        <taxon>Caerostris</taxon>
    </lineage>
</organism>
<evidence type="ECO:0000256" key="2">
    <source>
        <dbReference type="ARBA" id="ARBA00008685"/>
    </source>
</evidence>
<evidence type="ECO:0000256" key="8">
    <source>
        <dbReference type="ARBA" id="ARBA00023180"/>
    </source>
</evidence>
<accession>A0AAV4TVI5</accession>
<dbReference type="Gene3D" id="1.10.287.70">
    <property type="match status" value="1"/>
</dbReference>
<feature type="transmembrane region" description="Helical" evidence="9">
    <location>
        <begin position="132"/>
        <end position="153"/>
    </location>
</feature>
<dbReference type="PANTHER" id="PTHR42643:SF24">
    <property type="entry name" value="IONOTROPIC RECEPTOR 60A"/>
    <property type="match status" value="1"/>
</dbReference>
<dbReference type="PANTHER" id="PTHR42643">
    <property type="entry name" value="IONOTROPIC RECEPTOR 20A-RELATED"/>
    <property type="match status" value="1"/>
</dbReference>
<dbReference type="AlphaFoldDB" id="A0AAV4TVI5"/>
<evidence type="ECO:0000259" key="10">
    <source>
        <dbReference type="Pfam" id="PF00060"/>
    </source>
</evidence>
<keyword evidence="3" id="KW-1003">Cell membrane</keyword>
<keyword evidence="4 9" id="KW-0812">Transmembrane</keyword>
<feature type="domain" description="Ionotropic glutamate receptor C-terminal" evidence="10">
    <location>
        <begin position="78"/>
        <end position="171"/>
    </location>
</feature>
<feature type="transmembrane region" description="Helical" evidence="9">
    <location>
        <begin position="72"/>
        <end position="91"/>
    </location>
</feature>
<name>A0AAV4TVI5_9ARAC</name>
<comment type="similarity">
    <text evidence="2">Belongs to the glutamate-gated ion channel (TC 1.A.10.1) family.</text>
</comment>
<evidence type="ECO:0000256" key="6">
    <source>
        <dbReference type="ARBA" id="ARBA00023136"/>
    </source>
</evidence>
<dbReference type="GO" id="GO:0015276">
    <property type="term" value="F:ligand-gated monoatomic ion channel activity"/>
    <property type="evidence" value="ECO:0007669"/>
    <property type="project" value="InterPro"/>
</dbReference>
<keyword evidence="5 9" id="KW-1133">Transmembrane helix</keyword>
<protein>
    <recommendedName>
        <fullName evidence="10">Ionotropic glutamate receptor C-terminal domain-containing protein</fullName>
    </recommendedName>
</protein>
<keyword evidence="12" id="KW-1185">Reference proteome</keyword>
<evidence type="ECO:0000256" key="3">
    <source>
        <dbReference type="ARBA" id="ARBA00022475"/>
    </source>
</evidence>
<dbReference type="Proteomes" id="UP001054837">
    <property type="component" value="Unassembled WGS sequence"/>
</dbReference>
<keyword evidence="7" id="KW-0675">Receptor</keyword>
<evidence type="ECO:0000256" key="5">
    <source>
        <dbReference type="ARBA" id="ARBA00022989"/>
    </source>
</evidence>
<evidence type="ECO:0000313" key="11">
    <source>
        <dbReference type="EMBL" id="GIY48867.1"/>
    </source>
</evidence>
<comment type="caution">
    <text evidence="11">The sequence shown here is derived from an EMBL/GenBank/DDBJ whole genome shotgun (WGS) entry which is preliminary data.</text>
</comment>
<evidence type="ECO:0000256" key="9">
    <source>
        <dbReference type="SAM" id="Phobius"/>
    </source>
</evidence>
<sequence>MSLTYFCRSRDLNLVFGKSGREGDSDPFHTCGEICWQRLVCGEAPSSITPTSIVGKVSSYELDFLNFRTPSLSFITFCICTGILYIITHSLPCKDGVRRSYNIWFLFRTFGQQGTPSNAPARLSIRLFISSWWIFIMVILWCYAGTLTSFMTYPGRRPAVDTIEKLRHALDHHHIRYGTTTGTTYEHFLMTNMAEVDPVFATSILENPDLQVHNVAEGMDLVLKQKYAFVYMTMVLRWYAATLGSARFRRSKETFSTDAVGIAIQKCHPCKRSFDHMYEI</sequence>
<reference evidence="11 12" key="1">
    <citation type="submission" date="2021-06" db="EMBL/GenBank/DDBJ databases">
        <title>Caerostris darwini draft genome.</title>
        <authorList>
            <person name="Kono N."/>
            <person name="Arakawa K."/>
        </authorList>
    </citation>
    <scope>NUCLEOTIDE SEQUENCE [LARGE SCALE GENOMIC DNA]</scope>
</reference>
<dbReference type="InterPro" id="IPR052192">
    <property type="entry name" value="Insect_Ionotropic_Sensory_Rcpt"/>
</dbReference>
<dbReference type="EMBL" id="BPLQ01010163">
    <property type="protein sequence ID" value="GIY48867.1"/>
    <property type="molecule type" value="Genomic_DNA"/>
</dbReference>
<evidence type="ECO:0000256" key="4">
    <source>
        <dbReference type="ARBA" id="ARBA00022692"/>
    </source>
</evidence>
<evidence type="ECO:0000256" key="7">
    <source>
        <dbReference type="ARBA" id="ARBA00023170"/>
    </source>
</evidence>
<dbReference type="Pfam" id="PF00060">
    <property type="entry name" value="Lig_chan"/>
    <property type="match status" value="1"/>
</dbReference>
<dbReference type="GO" id="GO:0005886">
    <property type="term" value="C:plasma membrane"/>
    <property type="evidence" value="ECO:0007669"/>
    <property type="project" value="UniProtKB-SubCell"/>
</dbReference>
<dbReference type="SUPFAM" id="SSF53850">
    <property type="entry name" value="Periplasmic binding protein-like II"/>
    <property type="match status" value="1"/>
</dbReference>
<evidence type="ECO:0000256" key="1">
    <source>
        <dbReference type="ARBA" id="ARBA00004651"/>
    </source>
</evidence>
<dbReference type="InterPro" id="IPR001320">
    <property type="entry name" value="Iontro_rcpt_C"/>
</dbReference>
<dbReference type="GO" id="GO:0050906">
    <property type="term" value="P:detection of stimulus involved in sensory perception"/>
    <property type="evidence" value="ECO:0007669"/>
    <property type="project" value="UniProtKB-ARBA"/>
</dbReference>
<proteinExistence type="inferred from homology"/>
<comment type="subcellular location">
    <subcellularLocation>
        <location evidence="1">Cell membrane</location>
        <topology evidence="1">Multi-pass membrane protein</topology>
    </subcellularLocation>
</comment>
<gene>
    <name evidence="11" type="primary">AVEN_122376_1</name>
    <name evidence="11" type="ORF">CDAR_81</name>
</gene>